<dbReference type="InterPro" id="IPR052339">
    <property type="entry name" value="Fe-S_Maturation_MIP18"/>
</dbReference>
<dbReference type="Gene3D" id="3.30.300.130">
    <property type="entry name" value="Fe-S cluster assembly (FSCA)"/>
    <property type="match status" value="1"/>
</dbReference>
<protein>
    <submittedName>
        <fullName evidence="3">FeS assembly SUF system protein</fullName>
    </submittedName>
</protein>
<organism evidence="3 4">
    <name type="scientific">Chelatococcus sambhunathii</name>
    <dbReference type="NCBI Taxonomy" id="363953"/>
    <lineage>
        <taxon>Bacteria</taxon>
        <taxon>Pseudomonadati</taxon>
        <taxon>Pseudomonadota</taxon>
        <taxon>Alphaproteobacteria</taxon>
        <taxon>Hyphomicrobiales</taxon>
        <taxon>Chelatococcaceae</taxon>
        <taxon>Chelatococcus</taxon>
    </lineage>
</organism>
<dbReference type="NCBIfam" id="TIGR02945">
    <property type="entry name" value="SUF_assoc"/>
    <property type="match status" value="1"/>
</dbReference>
<evidence type="ECO:0000259" key="2">
    <source>
        <dbReference type="Pfam" id="PF01883"/>
    </source>
</evidence>
<feature type="region of interest" description="Disordered" evidence="1">
    <location>
        <begin position="1"/>
        <end position="25"/>
    </location>
</feature>
<evidence type="ECO:0000256" key="1">
    <source>
        <dbReference type="SAM" id="MobiDB-lite"/>
    </source>
</evidence>
<evidence type="ECO:0000313" key="4">
    <source>
        <dbReference type="Proteomes" id="UP000182178"/>
    </source>
</evidence>
<dbReference type="SUPFAM" id="SSF117916">
    <property type="entry name" value="Fe-S cluster assembly (FSCA) domain-like"/>
    <property type="match status" value="1"/>
</dbReference>
<dbReference type="Proteomes" id="UP000182178">
    <property type="component" value="Unassembled WGS sequence"/>
</dbReference>
<dbReference type="EMBL" id="CYHC01000002">
    <property type="protein sequence ID" value="CUA85950.1"/>
    <property type="molecule type" value="Genomic_DNA"/>
</dbReference>
<proteinExistence type="predicted"/>
<sequence length="127" mass="13832">MTQADSSDVKPNAPEMELADQLPPDEVDRLTDDIVAALKTVYDPEIPADIYELGLIYRVDIDDGRNVTIDMTLTAPGCPVAGEMPGWVEGAVAAVPGVQSVVVNMVFDPPWDQSRMSDEARIALDMW</sequence>
<dbReference type="PANTHER" id="PTHR42831">
    <property type="entry name" value="FE-S PROTEIN MATURATION AUXILIARY FACTOR YITW"/>
    <property type="match status" value="1"/>
</dbReference>
<feature type="domain" description="MIP18 family-like" evidence="2">
    <location>
        <begin position="32"/>
        <end position="101"/>
    </location>
</feature>
<comment type="caution">
    <text evidence="3">The sequence shown here is derived from an EMBL/GenBank/DDBJ whole genome shotgun (WGS) entry which is preliminary data.</text>
</comment>
<dbReference type="InterPro" id="IPR002744">
    <property type="entry name" value="MIP18-like"/>
</dbReference>
<dbReference type="InterPro" id="IPR034904">
    <property type="entry name" value="FSCA_dom_sf"/>
</dbReference>
<keyword evidence="4" id="KW-1185">Reference proteome</keyword>
<dbReference type="PANTHER" id="PTHR42831:SF1">
    <property type="entry name" value="FE-S PROTEIN MATURATION AUXILIARY FACTOR YITW"/>
    <property type="match status" value="1"/>
</dbReference>
<evidence type="ECO:0000313" key="3">
    <source>
        <dbReference type="EMBL" id="CUA85950.1"/>
    </source>
</evidence>
<name>A0ABM9U2T1_9HYPH</name>
<accession>A0ABM9U2T1</accession>
<dbReference type="InterPro" id="IPR014291">
    <property type="entry name" value="SUF_FeS_clus_asmbl-assoc"/>
</dbReference>
<reference evidence="3 4" key="1">
    <citation type="submission" date="2015-08" db="EMBL/GenBank/DDBJ databases">
        <authorList>
            <person name="Varghese N."/>
        </authorList>
    </citation>
    <scope>NUCLEOTIDE SEQUENCE [LARGE SCALE GENOMIC DNA]</scope>
    <source>
        <strain evidence="3 4">DSM 18167</strain>
    </source>
</reference>
<dbReference type="Pfam" id="PF01883">
    <property type="entry name" value="FeS_assembly_P"/>
    <property type="match status" value="1"/>
</dbReference>
<gene>
    <name evidence="3" type="ORF">Ga0061061_102307</name>
</gene>